<dbReference type="EMBL" id="JXXN02002835">
    <property type="protein sequence ID" value="THD22329.1"/>
    <property type="molecule type" value="Genomic_DNA"/>
</dbReference>
<feature type="compositionally biased region" description="Low complexity" evidence="1">
    <location>
        <begin position="255"/>
        <end position="266"/>
    </location>
</feature>
<evidence type="ECO:0000313" key="2">
    <source>
        <dbReference type="EMBL" id="THD22329.1"/>
    </source>
</evidence>
<feature type="region of interest" description="Disordered" evidence="1">
    <location>
        <begin position="61"/>
        <end position="102"/>
    </location>
</feature>
<keyword evidence="3" id="KW-1185">Reference proteome</keyword>
<accession>A0A4E0R2H3</accession>
<name>A0A4E0R2H3_FASHE</name>
<organism evidence="2 3">
    <name type="scientific">Fasciola hepatica</name>
    <name type="common">Liver fluke</name>
    <dbReference type="NCBI Taxonomy" id="6192"/>
    <lineage>
        <taxon>Eukaryota</taxon>
        <taxon>Metazoa</taxon>
        <taxon>Spiralia</taxon>
        <taxon>Lophotrochozoa</taxon>
        <taxon>Platyhelminthes</taxon>
        <taxon>Trematoda</taxon>
        <taxon>Digenea</taxon>
        <taxon>Plagiorchiida</taxon>
        <taxon>Echinostomata</taxon>
        <taxon>Echinostomatoidea</taxon>
        <taxon>Fasciolidae</taxon>
        <taxon>Fasciola</taxon>
    </lineage>
</organism>
<gene>
    <name evidence="2" type="ORF">D915_006762</name>
</gene>
<protein>
    <submittedName>
        <fullName evidence="2">Uncharacterized protein</fullName>
    </submittedName>
</protein>
<feature type="compositionally biased region" description="Polar residues" evidence="1">
    <location>
        <begin position="76"/>
        <end position="102"/>
    </location>
</feature>
<evidence type="ECO:0000313" key="3">
    <source>
        <dbReference type="Proteomes" id="UP000230066"/>
    </source>
</evidence>
<proteinExistence type="predicted"/>
<feature type="non-terminal residue" evidence="2">
    <location>
        <position position="1"/>
    </location>
</feature>
<sequence length="378" mass="41050">HQPWGSVEVSGVDVFCRSKIPDIPELAVTYLGPPLSDFEYDFVHERQVIADHDQYLDVKSRLEDRNSKPPAPIDFQSGSENKATVTPKATTRSQTPTQCSSIPSVSLPYTTHSQTIYQSSSPTVAPPVAARQLVVGQILQPCKTDPNVLCEPVINGVTHTTTSTTTRMTLPVKADTHQAEHNPLSIRDFESGPDDPFGSAELKTINDLEELSNVLSSTTTVPQSHVPPTIGGCSTVGIQPTTASSVTQLHTNSLRQRSPSSSRQPSCFYTSTTEPNSLRTDRLLLPPPHSATHAPNRGFPPVDFNHYCVTGPHFVHHAPGNPINMHTLRVMDSNPKQLSSSVPNLETAVNVDRPISVATSSDVHKVYRPIAQKPIGMA</sequence>
<evidence type="ECO:0000256" key="1">
    <source>
        <dbReference type="SAM" id="MobiDB-lite"/>
    </source>
</evidence>
<reference evidence="2" key="1">
    <citation type="submission" date="2019-03" db="EMBL/GenBank/DDBJ databases">
        <title>Improved annotation for the trematode Fasciola hepatica.</title>
        <authorList>
            <person name="Choi Y.-J."/>
            <person name="Martin J."/>
            <person name="Mitreva M."/>
        </authorList>
    </citation>
    <scope>NUCLEOTIDE SEQUENCE [LARGE SCALE GENOMIC DNA]</scope>
</reference>
<feature type="region of interest" description="Disordered" evidence="1">
    <location>
        <begin position="248"/>
        <end position="275"/>
    </location>
</feature>
<dbReference type="AlphaFoldDB" id="A0A4E0R2H3"/>
<feature type="non-terminal residue" evidence="2">
    <location>
        <position position="378"/>
    </location>
</feature>
<dbReference type="Proteomes" id="UP000230066">
    <property type="component" value="Unassembled WGS sequence"/>
</dbReference>
<comment type="caution">
    <text evidence="2">The sequence shown here is derived from an EMBL/GenBank/DDBJ whole genome shotgun (WGS) entry which is preliminary data.</text>
</comment>